<evidence type="ECO:0000256" key="6">
    <source>
        <dbReference type="SAM" id="Phobius"/>
    </source>
</evidence>
<gene>
    <name evidence="7" type="ORF">TELCIR_25217</name>
</gene>
<organism evidence="7 8">
    <name type="scientific">Teladorsagia circumcincta</name>
    <name type="common">Brown stomach worm</name>
    <name type="synonym">Ostertagia circumcincta</name>
    <dbReference type="NCBI Taxonomy" id="45464"/>
    <lineage>
        <taxon>Eukaryota</taxon>
        <taxon>Metazoa</taxon>
        <taxon>Ecdysozoa</taxon>
        <taxon>Nematoda</taxon>
        <taxon>Chromadorea</taxon>
        <taxon>Rhabditida</taxon>
        <taxon>Rhabditina</taxon>
        <taxon>Rhabditomorpha</taxon>
        <taxon>Strongyloidea</taxon>
        <taxon>Trichostrongylidae</taxon>
        <taxon>Teladorsagia</taxon>
    </lineage>
</organism>
<protein>
    <recommendedName>
        <fullName evidence="9">Fatty acid hydroxylase domain-containing protein</fullName>
    </recommendedName>
</protein>
<dbReference type="AlphaFoldDB" id="A0A2G9T6C6"/>
<dbReference type="InterPro" id="IPR051689">
    <property type="entry name" value="Sterol_desaturase/TMEM195"/>
</dbReference>
<evidence type="ECO:0000256" key="3">
    <source>
        <dbReference type="ARBA" id="ARBA00022989"/>
    </source>
</evidence>
<evidence type="ECO:0000313" key="8">
    <source>
        <dbReference type="Proteomes" id="UP000230423"/>
    </source>
</evidence>
<feature type="transmembrane region" description="Helical" evidence="6">
    <location>
        <begin position="16"/>
        <end position="33"/>
    </location>
</feature>
<name>A0A2G9T6C6_TELCI</name>
<comment type="subcellular location">
    <subcellularLocation>
        <location evidence="1">Endomembrane system</location>
        <topology evidence="1">Multi-pass membrane protein</topology>
    </subcellularLocation>
</comment>
<keyword evidence="2 6" id="KW-0812">Transmembrane</keyword>
<dbReference type="GO" id="GO:0016020">
    <property type="term" value="C:membrane"/>
    <property type="evidence" value="ECO:0007669"/>
    <property type="project" value="GOC"/>
</dbReference>
<dbReference type="Proteomes" id="UP000230423">
    <property type="component" value="Unassembled WGS sequence"/>
</dbReference>
<proteinExistence type="predicted"/>
<dbReference type="PANTHER" id="PTHR21624">
    <property type="entry name" value="STEROL DESATURASE-RELATED PROTEIN"/>
    <property type="match status" value="1"/>
</dbReference>
<dbReference type="OrthoDB" id="5854263at2759"/>
<dbReference type="PANTHER" id="PTHR21624:SF1">
    <property type="entry name" value="ALKYLGLYCEROL MONOOXYGENASE"/>
    <property type="match status" value="1"/>
</dbReference>
<evidence type="ECO:0000256" key="1">
    <source>
        <dbReference type="ARBA" id="ARBA00004127"/>
    </source>
</evidence>
<keyword evidence="4" id="KW-0560">Oxidoreductase</keyword>
<accession>A0A2G9T6C6</accession>
<evidence type="ECO:0000313" key="7">
    <source>
        <dbReference type="EMBL" id="PIO53448.1"/>
    </source>
</evidence>
<dbReference type="GO" id="GO:0050479">
    <property type="term" value="F:glyceryl-ether monooxygenase activity"/>
    <property type="evidence" value="ECO:0007669"/>
    <property type="project" value="TreeGrafter"/>
</dbReference>
<sequence length="38" mass="4612">MVYERLHIIDLPKDSAFTWILCFFTQDLVYYLGHRAVH</sequence>
<keyword evidence="3 6" id="KW-1133">Transmembrane helix</keyword>
<dbReference type="EMBL" id="KZ412732">
    <property type="protein sequence ID" value="PIO53448.1"/>
    <property type="molecule type" value="Genomic_DNA"/>
</dbReference>
<evidence type="ECO:0000256" key="4">
    <source>
        <dbReference type="ARBA" id="ARBA00023002"/>
    </source>
</evidence>
<dbReference type="GO" id="GO:0005783">
    <property type="term" value="C:endoplasmic reticulum"/>
    <property type="evidence" value="ECO:0007669"/>
    <property type="project" value="TreeGrafter"/>
</dbReference>
<keyword evidence="8" id="KW-1185">Reference proteome</keyword>
<feature type="non-terminal residue" evidence="7">
    <location>
        <position position="38"/>
    </location>
</feature>
<evidence type="ECO:0008006" key="9">
    <source>
        <dbReference type="Google" id="ProtNLM"/>
    </source>
</evidence>
<keyword evidence="5 6" id="KW-0472">Membrane</keyword>
<dbReference type="GO" id="GO:0006643">
    <property type="term" value="P:membrane lipid metabolic process"/>
    <property type="evidence" value="ECO:0007669"/>
    <property type="project" value="TreeGrafter"/>
</dbReference>
<evidence type="ECO:0000256" key="5">
    <source>
        <dbReference type="ARBA" id="ARBA00023136"/>
    </source>
</evidence>
<reference evidence="7 8" key="1">
    <citation type="submission" date="2015-09" db="EMBL/GenBank/DDBJ databases">
        <title>Draft genome of the parasitic nematode Teladorsagia circumcincta isolate WARC Sus (inbred).</title>
        <authorList>
            <person name="Mitreva M."/>
        </authorList>
    </citation>
    <scope>NUCLEOTIDE SEQUENCE [LARGE SCALE GENOMIC DNA]</scope>
    <source>
        <strain evidence="7 8">S</strain>
    </source>
</reference>
<evidence type="ECO:0000256" key="2">
    <source>
        <dbReference type="ARBA" id="ARBA00022692"/>
    </source>
</evidence>